<dbReference type="EMBL" id="WDCP01000013">
    <property type="protein sequence ID" value="KAB6340043.1"/>
    <property type="molecule type" value="Genomic_DNA"/>
</dbReference>
<evidence type="ECO:0000313" key="6">
    <source>
        <dbReference type="Proteomes" id="UP000284495"/>
    </source>
</evidence>
<evidence type="ECO:0000313" key="7">
    <source>
        <dbReference type="Proteomes" id="UP000438288"/>
    </source>
</evidence>
<dbReference type="EMBL" id="QRYV01000061">
    <property type="protein sequence ID" value="RGV07417.1"/>
    <property type="molecule type" value="Genomic_DNA"/>
</dbReference>
<dbReference type="EMBL" id="QROO01000065">
    <property type="protein sequence ID" value="RHL30631.1"/>
    <property type="molecule type" value="Genomic_DNA"/>
</dbReference>
<evidence type="ECO:0000313" key="1">
    <source>
        <dbReference type="EMBL" id="KAB6137957.1"/>
    </source>
</evidence>
<dbReference type="AlphaFoldDB" id="A0A415K2U0"/>
<evidence type="ECO:0000313" key="2">
    <source>
        <dbReference type="EMBL" id="KAB6340043.1"/>
    </source>
</evidence>
<dbReference type="RefSeq" id="WP_117811028.1">
    <property type="nucleotide sequence ID" value="NZ_CAKOCS010000017.1"/>
</dbReference>
<proteinExistence type="predicted"/>
<evidence type="ECO:0000313" key="4">
    <source>
        <dbReference type="EMBL" id="RHL30631.1"/>
    </source>
</evidence>
<reference evidence="5 6" key="1">
    <citation type="submission" date="2018-08" db="EMBL/GenBank/DDBJ databases">
        <title>A genome reference for cultivated species of the human gut microbiota.</title>
        <authorList>
            <person name="Zou Y."/>
            <person name="Xue W."/>
            <person name="Luo G."/>
        </authorList>
    </citation>
    <scope>NUCLEOTIDE SEQUENCE [LARGE SCALE GENOMIC DNA]</scope>
    <source>
        <strain evidence="3 5">AF14-7</strain>
        <strain evidence="4 6">AF38-2</strain>
    </source>
</reference>
<protein>
    <submittedName>
        <fullName evidence="4">Uncharacterized protein</fullName>
    </submittedName>
</protein>
<gene>
    <name evidence="4" type="ORF">DW027_26945</name>
    <name evidence="3" type="ORF">DWW25_20280</name>
    <name evidence="1" type="ORF">GA424_12020</name>
    <name evidence="2" type="ORF">GAZ43_08525</name>
</gene>
<evidence type="ECO:0000313" key="8">
    <source>
        <dbReference type="Proteomes" id="UP000487596"/>
    </source>
</evidence>
<organism evidence="4 6">
    <name type="scientific">Bacteroides xylanisolvens</name>
    <dbReference type="NCBI Taxonomy" id="371601"/>
    <lineage>
        <taxon>Bacteria</taxon>
        <taxon>Pseudomonadati</taxon>
        <taxon>Bacteroidota</taxon>
        <taxon>Bacteroidia</taxon>
        <taxon>Bacteroidales</taxon>
        <taxon>Bacteroidaceae</taxon>
        <taxon>Bacteroides</taxon>
    </lineage>
</organism>
<comment type="caution">
    <text evidence="4">The sequence shown here is derived from an EMBL/GenBank/DDBJ whole genome shotgun (WGS) entry which is preliminary data.</text>
</comment>
<sequence length="107" mass="12281">MLDKIIDIITAILPFFGGRKKRQQMMQDVKEFSELVKEQYGFLMKQLEKVLKDYFDLSDRVKEMHSEIFSLKGKLSEAVTLQCVNKECIQRNNGSESTSSSTSLIPA</sequence>
<dbReference type="Proteomes" id="UP000284495">
    <property type="component" value="Unassembled WGS sequence"/>
</dbReference>
<dbReference type="Proteomes" id="UP000438288">
    <property type="component" value="Unassembled WGS sequence"/>
</dbReference>
<name>A0A415K2U0_9BACE</name>
<dbReference type="EMBL" id="WDEH01000018">
    <property type="protein sequence ID" value="KAB6137957.1"/>
    <property type="molecule type" value="Genomic_DNA"/>
</dbReference>
<accession>A0A415K2U0</accession>
<dbReference type="Proteomes" id="UP000487596">
    <property type="component" value="Unassembled WGS sequence"/>
</dbReference>
<evidence type="ECO:0000313" key="3">
    <source>
        <dbReference type="EMBL" id="RGV07417.1"/>
    </source>
</evidence>
<evidence type="ECO:0000313" key="5">
    <source>
        <dbReference type="Proteomes" id="UP000283369"/>
    </source>
</evidence>
<reference evidence="7 8" key="2">
    <citation type="journal article" date="2019" name="Nat. Med.">
        <title>A library of human gut bacterial isolates paired with longitudinal multiomics data enables mechanistic microbiome research.</title>
        <authorList>
            <person name="Poyet M."/>
            <person name="Groussin M."/>
            <person name="Gibbons S.M."/>
            <person name="Avila-Pacheco J."/>
            <person name="Jiang X."/>
            <person name="Kearney S.M."/>
            <person name="Perrotta A.R."/>
            <person name="Berdy B."/>
            <person name="Zhao S."/>
            <person name="Lieberman T.D."/>
            <person name="Swanson P.K."/>
            <person name="Smith M."/>
            <person name="Roesemann S."/>
            <person name="Alexander J.E."/>
            <person name="Rich S.A."/>
            <person name="Livny J."/>
            <person name="Vlamakis H."/>
            <person name="Clish C."/>
            <person name="Bullock K."/>
            <person name="Deik A."/>
            <person name="Scott J."/>
            <person name="Pierce K.A."/>
            <person name="Xavier R.J."/>
            <person name="Alm E.J."/>
        </authorList>
    </citation>
    <scope>NUCLEOTIDE SEQUENCE [LARGE SCALE GENOMIC DNA]</scope>
    <source>
        <strain evidence="2 7">BIOML-A16</strain>
        <strain evidence="1 8">BIOML-A62</strain>
    </source>
</reference>
<dbReference type="Proteomes" id="UP000283369">
    <property type="component" value="Unassembled WGS sequence"/>
</dbReference>